<name>A0ABR3P5D5_9PEZI</name>
<dbReference type="PANTHER" id="PTHR37540">
    <property type="entry name" value="TRANSCRIPTION FACTOR (ACR-2), PUTATIVE-RELATED-RELATED"/>
    <property type="match status" value="1"/>
</dbReference>
<keyword evidence="3" id="KW-1185">Reference proteome</keyword>
<feature type="region of interest" description="Disordered" evidence="1">
    <location>
        <begin position="42"/>
        <end position="106"/>
    </location>
</feature>
<evidence type="ECO:0000313" key="2">
    <source>
        <dbReference type="EMBL" id="KAL1297992.1"/>
    </source>
</evidence>
<feature type="compositionally biased region" description="Low complexity" evidence="1">
    <location>
        <begin position="82"/>
        <end position="91"/>
    </location>
</feature>
<dbReference type="GeneID" id="95980197"/>
<proteinExistence type="predicted"/>
<dbReference type="EMBL" id="JBFMKM010000014">
    <property type="protein sequence ID" value="KAL1297992.1"/>
    <property type="molecule type" value="Genomic_DNA"/>
</dbReference>
<sequence>MAPKQTTQVYQFVTYTGEDPDKDKKQVLSNIRKHVMHDYFRKQGKTVDLPVGKSKKGKSKADTLPSGSSTQPVRDDTSLIITAPPTRTRTPPKSDHMPGSPRGPRFDPFDSLPVKGIPDDLIEWFPCLYEGDSKNTSWVHKSNVMWAQNIWHSSTQDTALFYTVLSQAERNRLVVTKSEDKRRYLFLRGQALQALRKRMGTATTDDPNTLILLIAYQIRFAIVEGDFVTAKTHLQAASLLIAREGAKVGPFVLVHATLMDVKLAAASWTRPELEFQDPHLRLQTSRRLAEIVHERAQISLQYFPSDFRGAAAEEAMRGLHWHFLKFDAEYGKEVDGSFGVLLNCVRTARHLRSLAANAWEECEAEEEEMTRPRIALALCLEFFAWMHDPAHIIPWISHSQFMKRLGDNVRGKLKHCLHIEDEDIENVWEKTGAHRESLLWVLMIGFVMTANTEAEVDGSTDLSSPYLRTMSRVLSSLQIRDQKQLEHALKMFPWTDNFCGTWSTSILARLGLPAIIEEAE</sequence>
<dbReference type="Proteomes" id="UP001562354">
    <property type="component" value="Unassembled WGS sequence"/>
</dbReference>
<reference evidence="2 3" key="1">
    <citation type="submission" date="2024-07" db="EMBL/GenBank/DDBJ databases">
        <title>Draft sequence of the Neodothiora populina.</title>
        <authorList>
            <person name="Drown D.D."/>
            <person name="Schuette U.S."/>
            <person name="Buechlein A.B."/>
            <person name="Rusch D.R."/>
            <person name="Winton L.W."/>
            <person name="Adams G.A."/>
        </authorList>
    </citation>
    <scope>NUCLEOTIDE SEQUENCE [LARGE SCALE GENOMIC DNA]</scope>
    <source>
        <strain evidence="2 3">CPC 39397</strain>
    </source>
</reference>
<comment type="caution">
    <text evidence="2">The sequence shown here is derived from an EMBL/GenBank/DDBJ whole genome shotgun (WGS) entry which is preliminary data.</text>
</comment>
<accession>A0ABR3P5D5</accession>
<dbReference type="PANTHER" id="PTHR37540:SF10">
    <property type="entry name" value="SIGMA-70 REGION 2 FAMILY PROTEIN"/>
    <property type="match status" value="1"/>
</dbReference>
<evidence type="ECO:0000256" key="1">
    <source>
        <dbReference type="SAM" id="MobiDB-lite"/>
    </source>
</evidence>
<organism evidence="2 3">
    <name type="scientific">Neodothiora populina</name>
    <dbReference type="NCBI Taxonomy" id="2781224"/>
    <lineage>
        <taxon>Eukaryota</taxon>
        <taxon>Fungi</taxon>
        <taxon>Dikarya</taxon>
        <taxon>Ascomycota</taxon>
        <taxon>Pezizomycotina</taxon>
        <taxon>Dothideomycetes</taxon>
        <taxon>Dothideomycetidae</taxon>
        <taxon>Dothideales</taxon>
        <taxon>Dothioraceae</taxon>
        <taxon>Neodothiora</taxon>
    </lineage>
</organism>
<dbReference type="RefSeq" id="XP_069197674.1">
    <property type="nucleotide sequence ID" value="XM_069346461.1"/>
</dbReference>
<evidence type="ECO:0000313" key="3">
    <source>
        <dbReference type="Proteomes" id="UP001562354"/>
    </source>
</evidence>
<gene>
    <name evidence="2" type="ORF">AAFC00_006498</name>
</gene>
<protein>
    <submittedName>
        <fullName evidence="2">Uncharacterized protein</fullName>
    </submittedName>
</protein>